<keyword evidence="8 15" id="KW-0997">Cell inner membrane</keyword>
<evidence type="ECO:0000256" key="1">
    <source>
        <dbReference type="ARBA" id="ARBA00002057"/>
    </source>
</evidence>
<dbReference type="PANTHER" id="PTHR39083">
    <property type="entry name" value="CYCLIC DI-GMP-BINDING PROTEIN"/>
    <property type="match status" value="1"/>
</dbReference>
<comment type="similarity">
    <text evidence="4 15">Belongs to the AcsB/BcsB family.</text>
</comment>
<dbReference type="GO" id="GO:0006011">
    <property type="term" value="P:UDP-alpha-D-glucose metabolic process"/>
    <property type="evidence" value="ECO:0007669"/>
    <property type="project" value="InterPro"/>
</dbReference>
<keyword evidence="11 15" id="KW-0135">Cellulose biosynthesis</keyword>
<evidence type="ECO:0000256" key="7">
    <source>
        <dbReference type="ARBA" id="ARBA00022475"/>
    </source>
</evidence>
<comment type="caution">
    <text evidence="16">The sequence shown here is derived from an EMBL/GenBank/DDBJ whole genome shotgun (WGS) entry which is preliminary data.</text>
</comment>
<accession>A0AAJ2BIJ3</accession>
<evidence type="ECO:0000256" key="12">
    <source>
        <dbReference type="ARBA" id="ARBA00022989"/>
    </source>
</evidence>
<dbReference type="EMBL" id="JAVJAF010000001">
    <property type="protein sequence ID" value="MDR6233282.1"/>
    <property type="molecule type" value="Genomic_DNA"/>
</dbReference>
<dbReference type="Gene3D" id="2.60.120.260">
    <property type="entry name" value="Galactose-binding domain-like"/>
    <property type="match status" value="2"/>
</dbReference>
<dbReference type="Pfam" id="PF03170">
    <property type="entry name" value="BcsB"/>
    <property type="match status" value="1"/>
</dbReference>
<protein>
    <recommendedName>
        <fullName evidence="6 15">Cyclic di-GMP-binding protein</fullName>
    </recommendedName>
    <alternativeName>
        <fullName evidence="14 15">Cellulose synthase regulatory subunit</fullName>
    </alternativeName>
</protein>
<dbReference type="GO" id="GO:0005886">
    <property type="term" value="C:plasma membrane"/>
    <property type="evidence" value="ECO:0007669"/>
    <property type="project" value="UniProtKB-SubCell"/>
</dbReference>
<evidence type="ECO:0000256" key="6">
    <source>
        <dbReference type="ARBA" id="ARBA00021844"/>
    </source>
</evidence>
<evidence type="ECO:0000256" key="9">
    <source>
        <dbReference type="ARBA" id="ARBA00022636"/>
    </source>
</evidence>
<proteinExistence type="inferred from homology"/>
<dbReference type="AlphaFoldDB" id="A0AAJ2BIJ3"/>
<evidence type="ECO:0000256" key="13">
    <source>
        <dbReference type="ARBA" id="ARBA00023136"/>
    </source>
</evidence>
<reference evidence="16" key="1">
    <citation type="submission" date="2023-08" db="EMBL/GenBank/DDBJ databases">
        <title>Functional and genomic diversity of the sorghum phyllosphere microbiome.</title>
        <authorList>
            <person name="Shade A."/>
        </authorList>
    </citation>
    <scope>NUCLEOTIDE SEQUENCE</scope>
    <source>
        <strain evidence="16">SORGH_AS_0201</strain>
    </source>
</reference>
<evidence type="ECO:0000256" key="3">
    <source>
        <dbReference type="ARBA" id="ARBA00005186"/>
    </source>
</evidence>
<evidence type="ECO:0000313" key="16">
    <source>
        <dbReference type="EMBL" id="MDR6233282.1"/>
    </source>
</evidence>
<evidence type="ECO:0000256" key="2">
    <source>
        <dbReference type="ARBA" id="ARBA00004377"/>
    </source>
</evidence>
<sequence>MDVPSVHNPLPSSSRPAWAFSLLVLALSVCTGLPTQAAQTTDPVVAAPEMTAATTVGEAYTYTLKQLGARYPMSLRGVDGSDSVRFGIRSDEVVTSARLSLEYSYSPALLPDLSQINVLVNDEVAASLPVPKENAGKLLQTTLDIPPRLITDVNRLTLQLIGHYTMQCEDPLHSSLWAKIGTGSELQLQVTRIVLDNDLATLPRPFFDYRDARPLVLPFVIPDPNNTALEAAGNVAAWFGALSGSRGARFPTVTDGLPDKGNAVVLLDSPAAAERLGLTLTAKTGPTLAILTNPHDPNGKLLVLAGRDGAELKRAAQGLTLGNQALSGARVTLDRLDTLVPRRPYDAPNWLPSDRPVKLGELTELKNLGSSGYNPGNLTVPLRLPPDLFLWQDQGAPLDLKYRYTPQPVSTNSSLLVSIDDRFLKSLSLPSREHLDSGLLATLKSDDDGLPRETQIRVPLDGVSAQAPLQFRFMYDYIKQGECRDVIIDNMRGTIEPESTLDLSGYPHFIAMPNLGVFKDSGFPFTRMADLSETAVVLDEKPSMGELGAYLTLLGRFGAATGYPAPGVAVVRGAQLDNVAQRDLLVLTTGSSPLLQQWASSLPAALDGNSRRFEFSDLALRVRNWLSPDPRDNLRKARTALGFNGGGSSAYVAGFESPLSKGRSVVLFAATDAAPLEKVTSDLAQSATYTQDLQGSLAVIKNERIDALVADQTYYVGHLGPLLYLRWLLAGHPLLMLLATALAVGLLATPVFLALRARARRRLQG</sequence>
<dbReference type="PANTHER" id="PTHR39083:SF1">
    <property type="entry name" value="CYCLIC DI-GMP-BINDING PROTEIN"/>
    <property type="match status" value="1"/>
</dbReference>
<keyword evidence="13 15" id="KW-0472">Membrane</keyword>
<dbReference type="PRINTS" id="PR01440">
    <property type="entry name" value="CELLSNTHASEB"/>
</dbReference>
<keyword evidence="10 15" id="KW-0812">Transmembrane</keyword>
<evidence type="ECO:0000313" key="17">
    <source>
        <dbReference type="Proteomes" id="UP001268036"/>
    </source>
</evidence>
<keyword evidence="12 15" id="KW-1133">Transmembrane helix</keyword>
<evidence type="ECO:0000256" key="11">
    <source>
        <dbReference type="ARBA" id="ARBA00022916"/>
    </source>
</evidence>
<comment type="subunit">
    <text evidence="5 15">Tightly associated with the cellulose synthase catalytic subunit.</text>
</comment>
<keyword evidence="15" id="KW-0732">Signal</keyword>
<feature type="signal peptide" evidence="15">
    <location>
        <begin position="1"/>
        <end position="37"/>
    </location>
</feature>
<evidence type="ECO:0000256" key="8">
    <source>
        <dbReference type="ARBA" id="ARBA00022519"/>
    </source>
</evidence>
<evidence type="ECO:0000256" key="4">
    <source>
        <dbReference type="ARBA" id="ARBA00010714"/>
    </source>
</evidence>
<dbReference type="NCBIfam" id="NF008330">
    <property type="entry name" value="PRK11114.2-4"/>
    <property type="match status" value="1"/>
</dbReference>
<comment type="subcellular location">
    <subcellularLocation>
        <location evidence="2">Cell inner membrane</location>
        <topology evidence="2">Single-pass membrane protein</topology>
    </subcellularLocation>
</comment>
<gene>
    <name evidence="16" type="ORF">QE440_001023</name>
</gene>
<evidence type="ECO:0000256" key="15">
    <source>
        <dbReference type="RuleBase" id="RU365021"/>
    </source>
</evidence>
<dbReference type="InterPro" id="IPR003920">
    <property type="entry name" value="Cell_synth_B"/>
</dbReference>
<evidence type="ECO:0000256" key="14">
    <source>
        <dbReference type="ARBA" id="ARBA00033444"/>
    </source>
</evidence>
<evidence type="ECO:0000256" key="10">
    <source>
        <dbReference type="ARBA" id="ARBA00022692"/>
    </source>
</evidence>
<keyword evidence="9 15" id="KW-0973">c-di-GMP</keyword>
<comment type="pathway">
    <text evidence="3 15">Glycan metabolism; bacterial cellulose biosynthesis.</text>
</comment>
<organism evidence="16 17">
    <name type="scientific">Pseudomonas oryzihabitans</name>
    <dbReference type="NCBI Taxonomy" id="47885"/>
    <lineage>
        <taxon>Bacteria</taxon>
        <taxon>Pseudomonadati</taxon>
        <taxon>Pseudomonadota</taxon>
        <taxon>Gammaproteobacteria</taxon>
        <taxon>Pseudomonadales</taxon>
        <taxon>Pseudomonadaceae</taxon>
        <taxon>Pseudomonas</taxon>
    </lineage>
</organism>
<keyword evidence="7 15" id="KW-1003">Cell membrane</keyword>
<name>A0AAJ2BIJ3_9PSED</name>
<dbReference type="InterPro" id="IPR018513">
    <property type="entry name" value="Cell_synthase_bac"/>
</dbReference>
<dbReference type="NCBIfam" id="NF008323">
    <property type="entry name" value="PRK11114.1-1"/>
    <property type="match status" value="1"/>
</dbReference>
<evidence type="ECO:0000256" key="5">
    <source>
        <dbReference type="ARBA" id="ARBA00011437"/>
    </source>
</evidence>
<feature type="transmembrane region" description="Helical" evidence="15">
    <location>
        <begin position="734"/>
        <end position="755"/>
    </location>
</feature>
<dbReference type="GO" id="GO:0030244">
    <property type="term" value="P:cellulose biosynthetic process"/>
    <property type="evidence" value="ECO:0007669"/>
    <property type="project" value="UniProtKB-KW"/>
</dbReference>
<feature type="chain" id="PRO_5042312764" description="Cyclic di-GMP-binding protein" evidence="15">
    <location>
        <begin position="38"/>
        <end position="765"/>
    </location>
</feature>
<dbReference type="Proteomes" id="UP001268036">
    <property type="component" value="Unassembled WGS sequence"/>
</dbReference>
<comment type="function">
    <text evidence="1 15">Binds the cellulose synthase activator, bis-(3'-5') cyclic diguanylic acid (c-di-GMP).</text>
</comment>